<name>A0A383F3E2_9ZZZZ</name>
<dbReference type="GO" id="GO:0003941">
    <property type="term" value="F:L-serine ammonia-lyase activity"/>
    <property type="evidence" value="ECO:0007669"/>
    <property type="project" value="InterPro"/>
</dbReference>
<dbReference type="Pfam" id="PF03315">
    <property type="entry name" value="SDH_beta"/>
    <property type="match status" value="1"/>
</dbReference>
<dbReference type="PANTHER" id="PTHR30182">
    <property type="entry name" value="L-SERINE DEHYDRATASE"/>
    <property type="match status" value="1"/>
</dbReference>
<dbReference type="GO" id="GO:0046872">
    <property type="term" value="F:metal ion binding"/>
    <property type="evidence" value="ECO:0007669"/>
    <property type="project" value="UniProtKB-KW"/>
</dbReference>
<proteinExistence type="predicted"/>
<keyword evidence="3" id="KW-0004">4Fe-4S</keyword>
<dbReference type="EMBL" id="UINC01231103">
    <property type="protein sequence ID" value="SVE63501.1"/>
    <property type="molecule type" value="Genomic_DNA"/>
</dbReference>
<keyword evidence="7" id="KW-0456">Lyase</keyword>
<dbReference type="GO" id="GO:0051539">
    <property type="term" value="F:4 iron, 4 sulfur cluster binding"/>
    <property type="evidence" value="ECO:0007669"/>
    <property type="project" value="UniProtKB-KW"/>
</dbReference>
<evidence type="ECO:0000313" key="9">
    <source>
        <dbReference type="EMBL" id="SVE63501.1"/>
    </source>
</evidence>
<dbReference type="SUPFAM" id="SSF143548">
    <property type="entry name" value="Serine metabolism enzymes domain"/>
    <property type="match status" value="1"/>
</dbReference>
<dbReference type="InterPro" id="IPR051318">
    <property type="entry name" value="Fe-S_L-Ser"/>
</dbReference>
<keyword evidence="5" id="KW-0408">Iron</keyword>
<evidence type="ECO:0000256" key="7">
    <source>
        <dbReference type="ARBA" id="ARBA00023239"/>
    </source>
</evidence>
<feature type="non-terminal residue" evidence="9">
    <location>
        <position position="120"/>
    </location>
</feature>
<dbReference type="InterPro" id="IPR029009">
    <property type="entry name" value="ASB_dom_sf"/>
</dbReference>
<accession>A0A383F3E2</accession>
<keyword evidence="6" id="KW-0411">Iron-sulfur</keyword>
<protein>
    <recommendedName>
        <fullName evidence="8">Serine dehydratase beta chain domain-containing protein</fullName>
    </recommendedName>
</protein>
<evidence type="ECO:0000256" key="2">
    <source>
        <dbReference type="ARBA" id="ARBA00022432"/>
    </source>
</evidence>
<dbReference type="PANTHER" id="PTHR30182:SF1">
    <property type="entry name" value="L-SERINE DEHYDRATASE 1"/>
    <property type="match status" value="1"/>
</dbReference>
<feature type="domain" description="Serine dehydratase beta chain" evidence="8">
    <location>
        <begin position="3"/>
        <end position="120"/>
    </location>
</feature>
<dbReference type="InterPro" id="IPR005131">
    <property type="entry name" value="Ser_deHydtase_bsu"/>
</dbReference>
<evidence type="ECO:0000256" key="4">
    <source>
        <dbReference type="ARBA" id="ARBA00022723"/>
    </source>
</evidence>
<gene>
    <name evidence="9" type="ORF">METZ01_LOCUS516355</name>
</gene>
<dbReference type="GO" id="GO:0006094">
    <property type="term" value="P:gluconeogenesis"/>
    <property type="evidence" value="ECO:0007669"/>
    <property type="project" value="UniProtKB-KW"/>
</dbReference>
<evidence type="ECO:0000256" key="5">
    <source>
        <dbReference type="ARBA" id="ARBA00023004"/>
    </source>
</evidence>
<keyword evidence="2" id="KW-0312">Gluconeogenesis</keyword>
<dbReference type="Gene3D" id="3.30.1330.90">
    <property type="entry name" value="D-3-phosphoglycerate dehydrogenase, domain 3"/>
    <property type="match status" value="1"/>
</dbReference>
<organism evidence="9">
    <name type="scientific">marine metagenome</name>
    <dbReference type="NCBI Taxonomy" id="408172"/>
    <lineage>
        <taxon>unclassified sequences</taxon>
        <taxon>metagenomes</taxon>
        <taxon>ecological metagenomes</taxon>
    </lineage>
</organism>
<dbReference type="AlphaFoldDB" id="A0A383F3E2"/>
<comment type="cofactor">
    <cofactor evidence="1">
        <name>[4Fe-4S] cluster</name>
        <dbReference type="ChEBI" id="CHEBI:49883"/>
    </cofactor>
</comment>
<evidence type="ECO:0000256" key="3">
    <source>
        <dbReference type="ARBA" id="ARBA00022485"/>
    </source>
</evidence>
<keyword evidence="4" id="KW-0479">Metal-binding</keyword>
<evidence type="ECO:0000256" key="6">
    <source>
        <dbReference type="ARBA" id="ARBA00023014"/>
    </source>
</evidence>
<evidence type="ECO:0000256" key="1">
    <source>
        <dbReference type="ARBA" id="ARBA00001966"/>
    </source>
</evidence>
<sequence length="120" mass="13285">MYSIFDIFKVSIGPSSSHTMGPMIAAKHFRDLLLKSNDLDRIQARLYGSLAYTGKAHGSNKGIVLGLEGFTPETITTQEIKKRVSQVKKSGLIKFLNQKSISFNVEKDIVFDTKTAPKGH</sequence>
<evidence type="ECO:0000259" key="8">
    <source>
        <dbReference type="Pfam" id="PF03315"/>
    </source>
</evidence>
<reference evidence="9" key="1">
    <citation type="submission" date="2018-05" db="EMBL/GenBank/DDBJ databases">
        <authorList>
            <person name="Lanie J.A."/>
            <person name="Ng W.-L."/>
            <person name="Kazmierczak K.M."/>
            <person name="Andrzejewski T.M."/>
            <person name="Davidsen T.M."/>
            <person name="Wayne K.J."/>
            <person name="Tettelin H."/>
            <person name="Glass J.I."/>
            <person name="Rusch D."/>
            <person name="Podicherti R."/>
            <person name="Tsui H.-C.T."/>
            <person name="Winkler M.E."/>
        </authorList>
    </citation>
    <scope>NUCLEOTIDE SEQUENCE</scope>
</reference>